<proteinExistence type="predicted"/>
<dbReference type="EMBL" id="JAUEDM010000008">
    <property type="protein sequence ID" value="KAK3312842.1"/>
    <property type="molecule type" value="Genomic_DNA"/>
</dbReference>
<evidence type="ECO:0000313" key="2">
    <source>
        <dbReference type="EMBL" id="KAK3312842.1"/>
    </source>
</evidence>
<evidence type="ECO:0000256" key="1">
    <source>
        <dbReference type="SAM" id="MobiDB-lite"/>
    </source>
</evidence>
<evidence type="ECO:0000313" key="3">
    <source>
        <dbReference type="Proteomes" id="UP001283341"/>
    </source>
</evidence>
<evidence type="ECO:0008006" key="4">
    <source>
        <dbReference type="Google" id="ProtNLM"/>
    </source>
</evidence>
<feature type="compositionally biased region" description="Basic residues" evidence="1">
    <location>
        <begin position="82"/>
        <end position="95"/>
    </location>
</feature>
<name>A0AAE0LYX5_9PEZI</name>
<gene>
    <name evidence="2" type="ORF">B0H66DRAFT_568989</name>
</gene>
<dbReference type="AlphaFoldDB" id="A0AAE0LYX5"/>
<keyword evidence="3" id="KW-1185">Reference proteome</keyword>
<dbReference type="Proteomes" id="UP001283341">
    <property type="component" value="Unassembled WGS sequence"/>
</dbReference>
<feature type="region of interest" description="Disordered" evidence="1">
    <location>
        <begin position="49"/>
        <end position="105"/>
    </location>
</feature>
<accession>A0AAE0LYX5</accession>
<dbReference type="InterPro" id="IPR036047">
    <property type="entry name" value="F-box-like_dom_sf"/>
</dbReference>
<reference evidence="2" key="1">
    <citation type="journal article" date="2023" name="Mol. Phylogenet. Evol.">
        <title>Genome-scale phylogeny and comparative genomics of the fungal order Sordariales.</title>
        <authorList>
            <person name="Hensen N."/>
            <person name="Bonometti L."/>
            <person name="Westerberg I."/>
            <person name="Brannstrom I.O."/>
            <person name="Guillou S."/>
            <person name="Cros-Aarteil S."/>
            <person name="Calhoun S."/>
            <person name="Haridas S."/>
            <person name="Kuo A."/>
            <person name="Mondo S."/>
            <person name="Pangilinan J."/>
            <person name="Riley R."/>
            <person name="LaButti K."/>
            <person name="Andreopoulos B."/>
            <person name="Lipzen A."/>
            <person name="Chen C."/>
            <person name="Yan M."/>
            <person name="Daum C."/>
            <person name="Ng V."/>
            <person name="Clum A."/>
            <person name="Steindorff A."/>
            <person name="Ohm R.A."/>
            <person name="Martin F."/>
            <person name="Silar P."/>
            <person name="Natvig D.O."/>
            <person name="Lalanne C."/>
            <person name="Gautier V."/>
            <person name="Ament-Velasquez S.L."/>
            <person name="Kruys A."/>
            <person name="Hutchinson M.I."/>
            <person name="Powell A.J."/>
            <person name="Barry K."/>
            <person name="Miller A.N."/>
            <person name="Grigoriev I.V."/>
            <person name="Debuchy R."/>
            <person name="Gladieux P."/>
            <person name="Hiltunen Thoren M."/>
            <person name="Johannesson H."/>
        </authorList>
    </citation>
    <scope>NUCLEOTIDE SEQUENCE</scope>
    <source>
        <strain evidence="2">CBS 118394</strain>
    </source>
</reference>
<dbReference type="SUPFAM" id="SSF81383">
    <property type="entry name" value="F-box domain"/>
    <property type="match status" value="1"/>
</dbReference>
<organism evidence="2 3">
    <name type="scientific">Apodospora peruviana</name>
    <dbReference type="NCBI Taxonomy" id="516989"/>
    <lineage>
        <taxon>Eukaryota</taxon>
        <taxon>Fungi</taxon>
        <taxon>Dikarya</taxon>
        <taxon>Ascomycota</taxon>
        <taxon>Pezizomycotina</taxon>
        <taxon>Sordariomycetes</taxon>
        <taxon>Sordariomycetidae</taxon>
        <taxon>Sordariales</taxon>
        <taxon>Lasiosphaeriaceae</taxon>
        <taxon>Apodospora</taxon>
    </lineage>
</organism>
<feature type="compositionally biased region" description="Low complexity" evidence="1">
    <location>
        <begin position="58"/>
        <end position="80"/>
    </location>
</feature>
<comment type="caution">
    <text evidence="2">The sequence shown here is derived from an EMBL/GenBank/DDBJ whole genome shotgun (WGS) entry which is preliminary data.</text>
</comment>
<reference evidence="2" key="2">
    <citation type="submission" date="2023-06" db="EMBL/GenBank/DDBJ databases">
        <authorList>
            <consortium name="Lawrence Berkeley National Laboratory"/>
            <person name="Haridas S."/>
            <person name="Hensen N."/>
            <person name="Bonometti L."/>
            <person name="Westerberg I."/>
            <person name="Brannstrom I.O."/>
            <person name="Guillou S."/>
            <person name="Cros-Aarteil S."/>
            <person name="Calhoun S."/>
            <person name="Kuo A."/>
            <person name="Mondo S."/>
            <person name="Pangilinan J."/>
            <person name="Riley R."/>
            <person name="Labutti K."/>
            <person name="Andreopoulos B."/>
            <person name="Lipzen A."/>
            <person name="Chen C."/>
            <person name="Yanf M."/>
            <person name="Daum C."/>
            <person name="Ng V."/>
            <person name="Clum A."/>
            <person name="Steindorff A."/>
            <person name="Ohm R."/>
            <person name="Martin F."/>
            <person name="Silar P."/>
            <person name="Natvig D."/>
            <person name="Lalanne C."/>
            <person name="Gautier V."/>
            <person name="Ament-Velasquez S.L."/>
            <person name="Kruys A."/>
            <person name="Hutchinson M.I."/>
            <person name="Powell A.J."/>
            <person name="Barry K."/>
            <person name="Miller A.N."/>
            <person name="Grigoriev I.V."/>
            <person name="Debuchy R."/>
            <person name="Gladieux P."/>
            <person name="Thoren M.H."/>
            <person name="Johannesson H."/>
        </authorList>
    </citation>
    <scope>NUCLEOTIDE SEQUENCE</scope>
    <source>
        <strain evidence="2">CBS 118394</strain>
    </source>
</reference>
<protein>
    <recommendedName>
        <fullName evidence="4">F-box domain-containing protein</fullName>
    </recommendedName>
</protein>
<sequence length="201" mass="23724">MEMDDSEIEDLIEYHAEKGFDYYQKQEDEAHRQKTVYWTKMLLEARKRELREHRERAQAGQQEGPQGQSEEPSVSVQVSQLRRQRKEARRQKVKATRQQEKNESNTGINKIPLDIFLEIISQVESIANLNSLAQVNRSFYTILNPEVYRRDVGKNWLRPPIALFWAAEEGMIKTLERTYAAGATLHQRWYLPWPRCGRYAA</sequence>